<comment type="subcellular location">
    <subcellularLocation>
        <location evidence="1">Mitochondrion inner membrane</location>
        <topology evidence="1">Multi-pass membrane protein</topology>
    </subcellularLocation>
</comment>
<dbReference type="SUPFAM" id="SSF103506">
    <property type="entry name" value="Mitochondrial carrier"/>
    <property type="match status" value="1"/>
</dbReference>
<evidence type="ECO:0000313" key="12">
    <source>
        <dbReference type="EMBL" id="QKK35458.1"/>
    </source>
</evidence>
<evidence type="ECO:0000256" key="8">
    <source>
        <dbReference type="ARBA" id="ARBA00023128"/>
    </source>
</evidence>
<evidence type="ECO:0000256" key="2">
    <source>
        <dbReference type="ARBA" id="ARBA00006375"/>
    </source>
</evidence>
<keyword evidence="6" id="KW-0999">Mitochondrion inner membrane</keyword>
<feature type="repeat" description="Solcar" evidence="10">
    <location>
        <begin position="16"/>
        <end position="106"/>
    </location>
</feature>
<dbReference type="GO" id="GO:0005743">
    <property type="term" value="C:mitochondrial inner membrane"/>
    <property type="evidence" value="ECO:0007669"/>
    <property type="project" value="UniProtKB-SubCell"/>
</dbReference>
<keyword evidence="9 10" id="KW-0472">Membrane</keyword>
<sequence length="307" mass="33848">MGESSFIAELHETHDPVLGHVLAAGGLGGALGDSLMYPLDTVKTRQQGADLRSVYQQYRTMAQATRTIYTQEGLRFGLYRGYAAMLAGSFPSTMMFFGTYETIKRSMRDRTSLNETLVHFISGFLGDLASSIVYVPSEVLKTRFQLQGPYNNKSYHSGYNYKGLTSAFRDIVAKEGWSALFHGYKATMLRDLPFSALQFAFYEQFRKTAQQQAHSRTISLPMELFVGAAAGGAAGVLTTPLDVIKTRIQTQTSEEIRGTLAGLRAIFVHEGALGLFSGVVPRFVWTSAQSSIMLVLYQAALRVLENA</sequence>
<feature type="repeat" description="Solcar" evidence="10">
    <location>
        <begin position="114"/>
        <end position="208"/>
    </location>
</feature>
<keyword evidence="4 10" id="KW-0812">Transmembrane</keyword>
<gene>
    <name evidence="12" type="primary">Mme1</name>
</gene>
<dbReference type="Gene3D" id="1.50.40.10">
    <property type="entry name" value="Mitochondrial carrier domain"/>
    <property type="match status" value="2"/>
</dbReference>
<dbReference type="InterPro" id="IPR018108">
    <property type="entry name" value="MCP_transmembrane"/>
</dbReference>
<evidence type="ECO:0000256" key="10">
    <source>
        <dbReference type="PROSITE-ProRule" id="PRU00282"/>
    </source>
</evidence>
<dbReference type="PRINTS" id="PR00926">
    <property type="entry name" value="MITOCARRIER"/>
</dbReference>
<proteinExistence type="evidence at transcript level"/>
<evidence type="ECO:0000256" key="9">
    <source>
        <dbReference type="ARBA" id="ARBA00023136"/>
    </source>
</evidence>
<dbReference type="AlphaFoldDB" id="A0A6M8Y3M3"/>
<accession>A0A6M8Y3M3</accession>
<dbReference type="InterPro" id="IPR023395">
    <property type="entry name" value="MCP_dom_sf"/>
</dbReference>
<evidence type="ECO:0000256" key="7">
    <source>
        <dbReference type="ARBA" id="ARBA00022989"/>
    </source>
</evidence>
<keyword evidence="8" id="KW-0496">Mitochondrion</keyword>
<name>A0A6M8Y3M3_STABO</name>
<protein>
    <submittedName>
        <fullName evidence="12">Mitochondrial Mme1</fullName>
    </submittedName>
</protein>
<dbReference type="PROSITE" id="PS50920">
    <property type="entry name" value="SOLCAR"/>
    <property type="match status" value="3"/>
</dbReference>
<keyword evidence="5" id="KW-0677">Repeat</keyword>
<dbReference type="Pfam" id="PF00153">
    <property type="entry name" value="Mito_carr"/>
    <property type="match status" value="3"/>
</dbReference>
<reference evidence="12" key="1">
    <citation type="journal article" date="2020" name="Appl. Microbiol. Biotechnol.">
        <title>Identification and importance of mitochondrial citrate carriers and ATP citrate lyase for glycolipid production in Starmerella bombicola.</title>
        <authorList>
            <person name="Jezierska S."/>
            <person name="Claus S."/>
            <person name="Van Bogaert I.N.A."/>
        </authorList>
    </citation>
    <scope>NUCLEOTIDE SEQUENCE</scope>
</reference>
<evidence type="ECO:0000256" key="11">
    <source>
        <dbReference type="RuleBase" id="RU000488"/>
    </source>
</evidence>
<organism evidence="12">
    <name type="scientific">Starmerella bombicola</name>
    <name type="common">Yeast</name>
    <name type="synonym">Candida bombicola</name>
    <dbReference type="NCBI Taxonomy" id="75736"/>
    <lineage>
        <taxon>Eukaryota</taxon>
        <taxon>Fungi</taxon>
        <taxon>Dikarya</taxon>
        <taxon>Ascomycota</taxon>
        <taxon>Saccharomycotina</taxon>
        <taxon>Dipodascomycetes</taxon>
        <taxon>Dipodascales</taxon>
        <taxon>Trichomonascaceae</taxon>
        <taxon>Starmerella</taxon>
    </lineage>
</organism>
<dbReference type="GO" id="GO:0055085">
    <property type="term" value="P:transmembrane transport"/>
    <property type="evidence" value="ECO:0007669"/>
    <property type="project" value="InterPro"/>
</dbReference>
<keyword evidence="3 11" id="KW-0813">Transport</keyword>
<dbReference type="EMBL" id="MT179590">
    <property type="protein sequence ID" value="QKK35458.1"/>
    <property type="molecule type" value="mRNA"/>
</dbReference>
<evidence type="ECO:0000256" key="3">
    <source>
        <dbReference type="ARBA" id="ARBA00022448"/>
    </source>
</evidence>
<evidence type="ECO:0000256" key="1">
    <source>
        <dbReference type="ARBA" id="ARBA00004448"/>
    </source>
</evidence>
<evidence type="ECO:0000256" key="6">
    <source>
        <dbReference type="ARBA" id="ARBA00022792"/>
    </source>
</evidence>
<feature type="repeat" description="Solcar" evidence="10">
    <location>
        <begin position="218"/>
        <end position="303"/>
    </location>
</feature>
<dbReference type="PANTHER" id="PTHR45667">
    <property type="entry name" value="S-ADENOSYLMETHIONINE MITOCHONDRIAL CARRIER PROTEIN"/>
    <property type="match status" value="1"/>
</dbReference>
<comment type="similarity">
    <text evidence="2 11">Belongs to the mitochondrial carrier (TC 2.A.29) family.</text>
</comment>
<evidence type="ECO:0000256" key="4">
    <source>
        <dbReference type="ARBA" id="ARBA00022692"/>
    </source>
</evidence>
<keyword evidence="7" id="KW-1133">Transmembrane helix</keyword>
<evidence type="ECO:0000256" key="5">
    <source>
        <dbReference type="ARBA" id="ARBA00022737"/>
    </source>
</evidence>
<dbReference type="InterPro" id="IPR002067">
    <property type="entry name" value="MCP"/>
</dbReference>